<dbReference type="Pfam" id="PF01116">
    <property type="entry name" value="F_bP_aldolase"/>
    <property type="match status" value="1"/>
</dbReference>
<dbReference type="EMBL" id="UHJJ01000022">
    <property type="protein sequence ID" value="SUQ16132.1"/>
    <property type="molecule type" value="Genomic_DNA"/>
</dbReference>
<dbReference type="SUPFAM" id="SSF51569">
    <property type="entry name" value="Aldolase"/>
    <property type="match status" value="1"/>
</dbReference>
<accession>A0A316ABG0</accession>
<dbReference type="Proteomes" id="UP000254051">
    <property type="component" value="Unassembled WGS sequence"/>
</dbReference>
<reference evidence="3" key="1">
    <citation type="submission" date="2017-07" db="EMBL/GenBank/DDBJ databases">
        <authorList>
            <person name="Varghese N."/>
            <person name="Submissions S."/>
        </authorList>
    </citation>
    <scope>NUCLEOTIDE SEQUENCE [LARGE SCALE GENOMIC DNA]</scope>
    <source>
        <strain evidence="3">NLAE-zl-C134</strain>
    </source>
</reference>
<evidence type="ECO:0000256" key="1">
    <source>
        <dbReference type="PIRSR" id="PIRSR001359-3"/>
    </source>
</evidence>
<dbReference type="GO" id="GO:0016832">
    <property type="term" value="F:aldehyde-lyase activity"/>
    <property type="evidence" value="ECO:0007669"/>
    <property type="project" value="InterPro"/>
</dbReference>
<keyword evidence="3" id="KW-1185">Reference proteome</keyword>
<dbReference type="GO" id="GO:0005975">
    <property type="term" value="P:carbohydrate metabolic process"/>
    <property type="evidence" value="ECO:0007669"/>
    <property type="project" value="InterPro"/>
</dbReference>
<keyword evidence="1" id="KW-0862">Zinc</keyword>
<gene>
    <name evidence="2" type="ORF">SAMN05216529_12220</name>
</gene>
<dbReference type="OrthoDB" id="9803995at2"/>
<sequence>MSRVKVKELMEHALKHKYAVGYFESWNLESTLAMVRAAENMKSPIMIGVCGTYIGEPKRAYKESVTVYQAMLAKIAEEASVPVALLLNESDDEEMVIQAAQVGFDMVMFAPVFASEALPLQELTQIQKRIVEKAHAKGVAVEGEVGELPLFNSETGKLHEGEDTDPEICRQFVEETGIDTVAVAVGNCHLKEDGMVTLNFDSLRNLAEKIDIPLVLHGGTSISHEDLSKAAEMGVAKVNFGTGMKRVALNTMKAYFTEHDVDKMDPNDVLGRGGDKDIMVREQEAVIRYVEDTIKALNGENKAF</sequence>
<protein>
    <submittedName>
        <fullName evidence="2">Fructose-bisphosphate aldolase, class II/tagatose 1,6-diphosphate aldolase GatY/KbaY</fullName>
    </submittedName>
</protein>
<dbReference type="AlphaFoldDB" id="A0A316ABG0"/>
<dbReference type="Gene3D" id="3.20.20.70">
    <property type="entry name" value="Aldolase class I"/>
    <property type="match status" value="1"/>
</dbReference>
<keyword evidence="1" id="KW-0479">Metal-binding</keyword>
<evidence type="ECO:0000313" key="2">
    <source>
        <dbReference type="EMBL" id="SUQ16132.1"/>
    </source>
</evidence>
<dbReference type="PIRSF" id="PIRSF001359">
    <property type="entry name" value="F_bP_aldolase_II"/>
    <property type="match status" value="1"/>
</dbReference>
<name>A0A316ABG0_9FIRM</name>
<comment type="cofactor">
    <cofactor evidence="1">
        <name>Zn(2+)</name>
        <dbReference type="ChEBI" id="CHEBI:29105"/>
    </cofactor>
    <text evidence="1">Binds 2 Zn(2+) ions per subunit. One is catalytic and the other provides a structural contribution.</text>
</comment>
<dbReference type="InterPro" id="IPR013785">
    <property type="entry name" value="Aldolase_TIM"/>
</dbReference>
<feature type="binding site" evidence="1">
    <location>
        <position position="189"/>
    </location>
    <ligand>
        <name>Zn(2+)</name>
        <dbReference type="ChEBI" id="CHEBI:29105"/>
        <label>1</label>
        <note>catalytic</note>
    </ligand>
</feature>
<organism evidence="2 3">
    <name type="scientific">Faecalicatena contorta</name>
    <dbReference type="NCBI Taxonomy" id="39482"/>
    <lineage>
        <taxon>Bacteria</taxon>
        <taxon>Bacillati</taxon>
        <taxon>Bacillota</taxon>
        <taxon>Clostridia</taxon>
        <taxon>Lachnospirales</taxon>
        <taxon>Lachnospiraceae</taxon>
        <taxon>Faecalicatena</taxon>
    </lineage>
</organism>
<feature type="binding site" evidence="1">
    <location>
        <position position="217"/>
    </location>
    <ligand>
        <name>Zn(2+)</name>
        <dbReference type="ChEBI" id="CHEBI:29105"/>
        <label>1</label>
        <note>catalytic</note>
    </ligand>
</feature>
<dbReference type="GO" id="GO:0008270">
    <property type="term" value="F:zinc ion binding"/>
    <property type="evidence" value="ECO:0007669"/>
    <property type="project" value="InterPro"/>
</dbReference>
<evidence type="ECO:0000313" key="3">
    <source>
        <dbReference type="Proteomes" id="UP000254051"/>
    </source>
</evidence>
<dbReference type="PANTHER" id="PTHR30304:SF0">
    <property type="entry name" value="D-TAGATOSE-1,6-BISPHOSPHATE ALDOLASE SUBUNIT GATY-RELATED"/>
    <property type="match status" value="1"/>
</dbReference>
<dbReference type="InterPro" id="IPR000771">
    <property type="entry name" value="FBA_II"/>
</dbReference>
<dbReference type="PANTHER" id="PTHR30304">
    <property type="entry name" value="D-TAGATOSE-1,6-BISPHOSPHATE ALDOLASE"/>
    <property type="match status" value="1"/>
</dbReference>
<feature type="binding site" evidence="1">
    <location>
        <position position="144"/>
    </location>
    <ligand>
        <name>Zn(2+)</name>
        <dbReference type="ChEBI" id="CHEBI:29105"/>
        <label>2</label>
    </ligand>
</feature>
<proteinExistence type="predicted"/>
<dbReference type="InterPro" id="IPR050246">
    <property type="entry name" value="Class_II_FBP_aldolase"/>
</dbReference>
<dbReference type="RefSeq" id="WP_109714539.1">
    <property type="nucleotide sequence ID" value="NZ_QGDS01000022.1"/>
</dbReference>